<comment type="function">
    <text evidence="6">An essential GTPase that binds both GDP and GTP, with rapid nucleotide exchange. Plays a role in 16S rRNA processing and 30S ribosomal subunit biogenesis and possibly also in cell cycle regulation and energy metabolism.</text>
</comment>
<dbReference type="SUPFAM" id="SSF52540">
    <property type="entry name" value="P-loop containing nucleoside triphosphate hydrolases"/>
    <property type="match status" value="1"/>
</dbReference>
<dbReference type="HAMAP" id="MF_00367">
    <property type="entry name" value="GTPase_Era"/>
    <property type="match status" value="1"/>
</dbReference>
<reference evidence="12 13" key="1">
    <citation type="submission" date="2020-08" db="EMBL/GenBank/DDBJ databases">
        <title>Genomic Encyclopedia of Type Strains, Phase IV (KMG-IV): sequencing the most valuable type-strain genomes for metagenomic binning, comparative biology and taxonomic classification.</title>
        <authorList>
            <person name="Goeker M."/>
        </authorList>
    </citation>
    <scope>NUCLEOTIDE SEQUENCE [LARGE SCALE GENOMIC DNA]</scope>
    <source>
        <strain evidence="12 13">DSM 27939</strain>
    </source>
</reference>
<dbReference type="InterPro" id="IPR027417">
    <property type="entry name" value="P-loop_NTPase"/>
</dbReference>
<keyword evidence="5 6" id="KW-0342">GTP-binding</keyword>
<dbReference type="GO" id="GO:0005886">
    <property type="term" value="C:plasma membrane"/>
    <property type="evidence" value="ECO:0007669"/>
    <property type="project" value="UniProtKB-SubCell"/>
</dbReference>
<dbReference type="NCBIfam" id="NF000908">
    <property type="entry name" value="PRK00089.1"/>
    <property type="match status" value="1"/>
</dbReference>
<dbReference type="CDD" id="cd04163">
    <property type="entry name" value="Era"/>
    <property type="match status" value="1"/>
</dbReference>
<dbReference type="Pfam" id="PF07650">
    <property type="entry name" value="KH_2"/>
    <property type="match status" value="1"/>
</dbReference>
<dbReference type="InterPro" id="IPR005225">
    <property type="entry name" value="Small_GTP-bd"/>
</dbReference>
<feature type="binding site" evidence="6">
    <location>
        <begin position="160"/>
        <end position="163"/>
    </location>
    <ligand>
        <name>GTP</name>
        <dbReference type="ChEBI" id="CHEBI:37565"/>
    </ligand>
</feature>
<dbReference type="PROSITE" id="PS51713">
    <property type="entry name" value="G_ERA"/>
    <property type="match status" value="1"/>
</dbReference>
<keyword evidence="6" id="KW-0690">Ribosome biogenesis</keyword>
<comment type="subunit">
    <text evidence="6">Monomer.</text>
</comment>
<sequence length="336" mass="37491">MTDSFFPPDPIEDAPGATQGSSHDATSPYADRARTEMDGDQTRSGFVAIVGKPNVGKSTLLNAFLNTKVAPTSPRPQTTRRGVRGIFTTDTHQIVFVDTPGLHKAKDALGKYMNHEVHSALSDVDAILWVVDLRHPPGEEDGLVARQVRDLPKPLFLIGNKLDVSKYPEEAMKLYRALLEGRTAQTQESMLSAQNQPEAVATLREQILDALPENPFFYPRGAASDQTREMWAAEIIREEAMKKLRDELPYAVATRVNRWTEREDGLQRIEGEIVVEKNAHKGMVIGAGGKQLREIGQAARKQLEIFLNRKVFLGLEVIVINGWREDPEALRELGYE</sequence>
<comment type="caution">
    <text evidence="12">The sequence shown here is derived from an EMBL/GenBank/DDBJ whole genome shotgun (WGS) entry which is preliminary data.</text>
</comment>
<feature type="region of interest" description="Disordered" evidence="9">
    <location>
        <begin position="1"/>
        <end position="28"/>
    </location>
</feature>
<dbReference type="PANTHER" id="PTHR42698">
    <property type="entry name" value="GTPASE ERA"/>
    <property type="match status" value="1"/>
</dbReference>
<dbReference type="Proteomes" id="UP000552709">
    <property type="component" value="Unassembled WGS sequence"/>
</dbReference>
<evidence type="ECO:0000256" key="6">
    <source>
        <dbReference type="HAMAP-Rule" id="MF_00367"/>
    </source>
</evidence>
<dbReference type="PROSITE" id="PS50823">
    <property type="entry name" value="KH_TYPE_2"/>
    <property type="match status" value="1"/>
</dbReference>
<dbReference type="EMBL" id="JACHFL010000008">
    <property type="protein sequence ID" value="MBB5364069.1"/>
    <property type="molecule type" value="Genomic_DNA"/>
</dbReference>
<accession>A0A7W8JVV7</accession>
<dbReference type="Gene3D" id="3.40.50.300">
    <property type="entry name" value="P-loop containing nucleotide triphosphate hydrolases"/>
    <property type="match status" value="1"/>
</dbReference>
<dbReference type="InterPro" id="IPR030388">
    <property type="entry name" value="G_ERA_dom"/>
</dbReference>
<dbReference type="AlphaFoldDB" id="A0A7W8JVV7"/>
<dbReference type="NCBIfam" id="TIGR00436">
    <property type="entry name" value="era"/>
    <property type="match status" value="1"/>
</dbReference>
<evidence type="ECO:0000259" key="11">
    <source>
        <dbReference type="PROSITE" id="PS51713"/>
    </source>
</evidence>
<proteinExistence type="inferred from homology"/>
<evidence type="ECO:0000256" key="7">
    <source>
        <dbReference type="PROSITE-ProRule" id="PRU01050"/>
    </source>
</evidence>
<keyword evidence="3 6" id="KW-0547">Nucleotide-binding</keyword>
<gene>
    <name evidence="6" type="primary">era</name>
    <name evidence="12" type="ORF">HNQ08_003176</name>
</gene>
<dbReference type="CDD" id="cd22534">
    <property type="entry name" value="KH-II_Era"/>
    <property type="match status" value="1"/>
</dbReference>
<evidence type="ECO:0000313" key="12">
    <source>
        <dbReference type="EMBL" id="MBB5364069.1"/>
    </source>
</evidence>
<feature type="region of interest" description="G4" evidence="7">
    <location>
        <begin position="160"/>
        <end position="163"/>
    </location>
</feature>
<evidence type="ECO:0000256" key="2">
    <source>
        <dbReference type="ARBA" id="ARBA00020484"/>
    </source>
</evidence>
<name>A0A7W8JVV7_9DEIO</name>
<dbReference type="PANTHER" id="PTHR42698:SF1">
    <property type="entry name" value="GTPASE ERA, MITOCHONDRIAL"/>
    <property type="match status" value="1"/>
</dbReference>
<evidence type="ECO:0000256" key="3">
    <source>
        <dbReference type="ARBA" id="ARBA00022741"/>
    </source>
</evidence>
<organism evidence="12 13">
    <name type="scientific">Deinococcus humi</name>
    <dbReference type="NCBI Taxonomy" id="662880"/>
    <lineage>
        <taxon>Bacteria</taxon>
        <taxon>Thermotogati</taxon>
        <taxon>Deinococcota</taxon>
        <taxon>Deinococci</taxon>
        <taxon>Deinococcales</taxon>
        <taxon>Deinococcaceae</taxon>
        <taxon>Deinococcus</taxon>
    </lineage>
</organism>
<keyword evidence="4 6" id="KW-0694">RNA-binding</keyword>
<dbReference type="GO" id="GO:0070181">
    <property type="term" value="F:small ribosomal subunit rRNA binding"/>
    <property type="evidence" value="ECO:0007669"/>
    <property type="project" value="UniProtKB-UniRule"/>
</dbReference>
<dbReference type="GO" id="GO:0003924">
    <property type="term" value="F:GTPase activity"/>
    <property type="evidence" value="ECO:0007669"/>
    <property type="project" value="UniProtKB-UniRule"/>
</dbReference>
<keyword evidence="6" id="KW-0963">Cytoplasm</keyword>
<feature type="domain" description="KH type-2" evidence="10">
    <location>
        <begin position="244"/>
        <end position="321"/>
    </location>
</feature>
<dbReference type="FunFam" id="3.30.300.20:FF:000003">
    <property type="entry name" value="GTPase Era"/>
    <property type="match status" value="1"/>
</dbReference>
<evidence type="ECO:0000256" key="4">
    <source>
        <dbReference type="ARBA" id="ARBA00022884"/>
    </source>
</evidence>
<feature type="binding site" evidence="6">
    <location>
        <begin position="51"/>
        <end position="58"/>
    </location>
    <ligand>
        <name>GTP</name>
        <dbReference type="ChEBI" id="CHEBI:37565"/>
    </ligand>
</feature>
<feature type="region of interest" description="G5" evidence="7">
    <location>
        <begin position="191"/>
        <end position="193"/>
    </location>
</feature>
<feature type="domain" description="Era-type G" evidence="11">
    <location>
        <begin position="43"/>
        <end position="213"/>
    </location>
</feature>
<dbReference type="Gene3D" id="3.30.300.20">
    <property type="match status" value="1"/>
</dbReference>
<dbReference type="NCBIfam" id="TIGR00231">
    <property type="entry name" value="small_GTP"/>
    <property type="match status" value="1"/>
</dbReference>
<dbReference type="InterPro" id="IPR005662">
    <property type="entry name" value="GTPase_Era-like"/>
</dbReference>
<feature type="region of interest" description="G1" evidence="7">
    <location>
        <begin position="51"/>
        <end position="58"/>
    </location>
</feature>
<evidence type="ECO:0000256" key="5">
    <source>
        <dbReference type="ARBA" id="ARBA00023134"/>
    </source>
</evidence>
<evidence type="ECO:0000256" key="8">
    <source>
        <dbReference type="RuleBase" id="RU003761"/>
    </source>
</evidence>
<protein>
    <recommendedName>
        <fullName evidence="2 6">GTPase Era</fullName>
    </recommendedName>
</protein>
<comment type="similarity">
    <text evidence="1 6 7 8">Belongs to the TRAFAC class TrmE-Era-EngA-EngB-Septin-like GTPase superfamily. Era GTPase family.</text>
</comment>
<dbReference type="Pfam" id="PF01926">
    <property type="entry name" value="MMR_HSR1"/>
    <property type="match status" value="1"/>
</dbReference>
<dbReference type="PRINTS" id="PR00326">
    <property type="entry name" value="GTP1OBG"/>
</dbReference>
<feature type="region of interest" description="G3" evidence="7">
    <location>
        <begin position="98"/>
        <end position="101"/>
    </location>
</feature>
<dbReference type="GO" id="GO:0043024">
    <property type="term" value="F:ribosomal small subunit binding"/>
    <property type="evidence" value="ECO:0007669"/>
    <property type="project" value="TreeGrafter"/>
</dbReference>
<dbReference type="GO" id="GO:0000028">
    <property type="term" value="P:ribosomal small subunit assembly"/>
    <property type="evidence" value="ECO:0007669"/>
    <property type="project" value="TreeGrafter"/>
</dbReference>
<dbReference type="InterPro" id="IPR009019">
    <property type="entry name" value="KH_sf_prok-type"/>
</dbReference>
<evidence type="ECO:0000313" key="13">
    <source>
        <dbReference type="Proteomes" id="UP000552709"/>
    </source>
</evidence>
<keyword evidence="6" id="KW-0699">rRNA-binding</keyword>
<feature type="region of interest" description="G2" evidence="7">
    <location>
        <begin position="77"/>
        <end position="81"/>
    </location>
</feature>
<feature type="binding site" evidence="6">
    <location>
        <begin position="98"/>
        <end position="102"/>
    </location>
    <ligand>
        <name>GTP</name>
        <dbReference type="ChEBI" id="CHEBI:37565"/>
    </ligand>
</feature>
<dbReference type="SUPFAM" id="SSF54814">
    <property type="entry name" value="Prokaryotic type KH domain (KH-domain type II)"/>
    <property type="match status" value="1"/>
</dbReference>
<evidence type="ECO:0000256" key="9">
    <source>
        <dbReference type="SAM" id="MobiDB-lite"/>
    </source>
</evidence>
<evidence type="ECO:0000256" key="1">
    <source>
        <dbReference type="ARBA" id="ARBA00007921"/>
    </source>
</evidence>
<keyword evidence="6" id="KW-0472">Membrane</keyword>
<dbReference type="InterPro" id="IPR006073">
    <property type="entry name" value="GTP-bd"/>
</dbReference>
<evidence type="ECO:0000259" key="10">
    <source>
        <dbReference type="PROSITE" id="PS50823"/>
    </source>
</evidence>
<comment type="subcellular location">
    <subcellularLocation>
        <location evidence="6">Cytoplasm</location>
    </subcellularLocation>
    <subcellularLocation>
        <location evidence="6">Cell membrane</location>
        <topology evidence="6">Peripheral membrane protein</topology>
    </subcellularLocation>
</comment>
<dbReference type="GO" id="GO:0005525">
    <property type="term" value="F:GTP binding"/>
    <property type="evidence" value="ECO:0007669"/>
    <property type="project" value="UniProtKB-UniRule"/>
</dbReference>
<dbReference type="InterPro" id="IPR004044">
    <property type="entry name" value="KH_dom_type_2"/>
</dbReference>
<dbReference type="InterPro" id="IPR015946">
    <property type="entry name" value="KH_dom-like_a/b"/>
</dbReference>
<keyword evidence="6" id="KW-1003">Cell membrane</keyword>
<keyword evidence="13" id="KW-1185">Reference proteome</keyword>
<dbReference type="GO" id="GO:0005829">
    <property type="term" value="C:cytosol"/>
    <property type="evidence" value="ECO:0007669"/>
    <property type="project" value="TreeGrafter"/>
</dbReference>